<dbReference type="PATRIC" id="fig|396014.3.peg.955"/>
<dbReference type="Proteomes" id="UP000023067">
    <property type="component" value="Unassembled WGS sequence"/>
</dbReference>
<keyword evidence="2" id="KW-1185">Reference proteome</keyword>
<dbReference type="AlphaFoldDB" id="Z9JVT0"/>
<name>Z9JVT0_9MICO</name>
<evidence type="ECO:0000313" key="2">
    <source>
        <dbReference type="Proteomes" id="UP000023067"/>
    </source>
</evidence>
<gene>
    <name evidence="1" type="ORF">BF93_12240</name>
</gene>
<dbReference type="EMBL" id="JDYK01000003">
    <property type="protein sequence ID" value="EWS82480.1"/>
    <property type="molecule type" value="Genomic_DNA"/>
</dbReference>
<evidence type="ECO:0000313" key="1">
    <source>
        <dbReference type="EMBL" id="EWS82480.1"/>
    </source>
</evidence>
<dbReference type="RefSeq" id="WP_038370912.1">
    <property type="nucleotide sequence ID" value="NZ_BAAAOW010000005.1"/>
</dbReference>
<protein>
    <submittedName>
        <fullName evidence="1">Uncharacterized protein</fullName>
    </submittedName>
</protein>
<organism evidence="1 2">
    <name type="scientific">Brachybacterium phenoliresistens</name>
    <dbReference type="NCBI Taxonomy" id="396014"/>
    <lineage>
        <taxon>Bacteria</taxon>
        <taxon>Bacillati</taxon>
        <taxon>Actinomycetota</taxon>
        <taxon>Actinomycetes</taxon>
        <taxon>Micrococcales</taxon>
        <taxon>Dermabacteraceae</taxon>
        <taxon>Brachybacterium</taxon>
    </lineage>
</organism>
<sequence>MGLFDPTPEDHRDYAIREALREHAILDRLDPDGPEDRRPWWIDQQEWEACVRRFREDYDLEE</sequence>
<reference evidence="1 2" key="1">
    <citation type="submission" date="2014-02" db="EMBL/GenBank/DDBJ databases">
        <title>Genome sequence of Brachybacterium phenoliresistens strain W13A50.</title>
        <authorList>
            <person name="Wang X."/>
        </authorList>
    </citation>
    <scope>NUCLEOTIDE SEQUENCE [LARGE SCALE GENOMIC DNA]</scope>
    <source>
        <strain evidence="1 2">W13A50</strain>
    </source>
</reference>
<proteinExistence type="predicted"/>
<dbReference type="HOGENOM" id="CLU_2895176_0_0_11"/>
<accession>Z9JVT0</accession>
<comment type="caution">
    <text evidence="1">The sequence shown here is derived from an EMBL/GenBank/DDBJ whole genome shotgun (WGS) entry which is preliminary data.</text>
</comment>